<organism evidence="2 3">
    <name type="scientific">Letharia lupina</name>
    <dbReference type="NCBI Taxonomy" id="560253"/>
    <lineage>
        <taxon>Eukaryota</taxon>
        <taxon>Fungi</taxon>
        <taxon>Dikarya</taxon>
        <taxon>Ascomycota</taxon>
        <taxon>Pezizomycotina</taxon>
        <taxon>Lecanoromycetes</taxon>
        <taxon>OSLEUM clade</taxon>
        <taxon>Lecanoromycetidae</taxon>
        <taxon>Lecanorales</taxon>
        <taxon>Lecanorineae</taxon>
        <taxon>Parmeliaceae</taxon>
        <taxon>Letharia</taxon>
    </lineage>
</organism>
<evidence type="ECO:0000313" key="3">
    <source>
        <dbReference type="Proteomes" id="UP000593566"/>
    </source>
</evidence>
<sequence>MELHMCGFNTHHQLDHNQDHHKDEITQFWKVLRSPQINVSCALWSSTVIQSDGTLLHQGYRPSGLYPTLIDGPPPRNIKTIFGDTSGVLGALTTDGCLFLYHDDCGSRVGPEFKKHRFPKDSFIIQQSLAIEHLAIADNGEVCICTNSASRKRHSGGNTPSLSDNTPHFLFSPPTAKIEIQLFSSFQSLLVCEPATATHFIQTPLFSLLSSATSFTALTVTREVLTFGSALHPQSLGRDPTVSNPAGSPCVIPFLGGIPIGKIAVGGWIGAAVSEDRDLYIWGGRAGEDRRMHALPNFSDDETVRLVDINGGVDILQVGVGSGHVIALTAEGEVWAAGDGECGQLGTGEMRFEEDWVRVRGEWEERGKVVGLGCGVWCSWILVDTRTTNELEQ</sequence>
<dbReference type="Proteomes" id="UP000593566">
    <property type="component" value="Unassembled WGS sequence"/>
</dbReference>
<dbReference type="InterPro" id="IPR051210">
    <property type="entry name" value="Ub_ligase/GEF_domain"/>
</dbReference>
<protein>
    <recommendedName>
        <fullName evidence="4">RCC1/BLIP-II protein</fullName>
    </recommendedName>
</protein>
<evidence type="ECO:0000256" key="1">
    <source>
        <dbReference type="ARBA" id="ARBA00022737"/>
    </source>
</evidence>
<dbReference type="InterPro" id="IPR009091">
    <property type="entry name" value="RCC1/BLIP-II"/>
</dbReference>
<gene>
    <name evidence="2" type="ORF">HO133_002299</name>
</gene>
<dbReference type="Gene3D" id="2.130.10.30">
    <property type="entry name" value="Regulator of chromosome condensation 1/beta-lactamase-inhibitor protein II"/>
    <property type="match status" value="1"/>
</dbReference>
<proteinExistence type="predicted"/>
<dbReference type="RefSeq" id="XP_037150878.1">
    <property type="nucleotide sequence ID" value="XM_037293225.1"/>
</dbReference>
<dbReference type="AlphaFoldDB" id="A0A8H6CDB0"/>
<dbReference type="Pfam" id="PF13540">
    <property type="entry name" value="RCC1_2"/>
    <property type="match status" value="1"/>
</dbReference>
<comment type="caution">
    <text evidence="2">The sequence shown here is derived from an EMBL/GenBank/DDBJ whole genome shotgun (WGS) entry which is preliminary data.</text>
</comment>
<dbReference type="SUPFAM" id="SSF50985">
    <property type="entry name" value="RCC1/BLIP-II"/>
    <property type="match status" value="1"/>
</dbReference>
<dbReference type="GeneID" id="59330712"/>
<evidence type="ECO:0008006" key="4">
    <source>
        <dbReference type="Google" id="ProtNLM"/>
    </source>
</evidence>
<dbReference type="EMBL" id="JACCJB010000014">
    <property type="protein sequence ID" value="KAF6221443.1"/>
    <property type="molecule type" value="Genomic_DNA"/>
</dbReference>
<evidence type="ECO:0000313" key="2">
    <source>
        <dbReference type="EMBL" id="KAF6221443.1"/>
    </source>
</evidence>
<reference evidence="2 3" key="1">
    <citation type="journal article" date="2020" name="Genomics">
        <title>Complete, high-quality genomes from long-read metagenomic sequencing of two wolf lichen thalli reveals enigmatic genome architecture.</title>
        <authorList>
            <person name="McKenzie S.K."/>
            <person name="Walston R.F."/>
            <person name="Allen J.L."/>
        </authorList>
    </citation>
    <scope>NUCLEOTIDE SEQUENCE [LARGE SCALE GENOMIC DNA]</scope>
    <source>
        <strain evidence="2">WasteWater1</strain>
    </source>
</reference>
<keyword evidence="3" id="KW-1185">Reference proteome</keyword>
<dbReference type="PANTHER" id="PTHR22870:SF408">
    <property type="entry name" value="OS09G0560450 PROTEIN"/>
    <property type="match status" value="1"/>
</dbReference>
<dbReference type="PANTHER" id="PTHR22870">
    <property type="entry name" value="REGULATOR OF CHROMOSOME CONDENSATION"/>
    <property type="match status" value="1"/>
</dbReference>
<accession>A0A8H6CDB0</accession>
<name>A0A8H6CDB0_9LECA</name>
<keyword evidence="1" id="KW-0677">Repeat</keyword>